<accession>A0A8H6XA15</accession>
<dbReference type="Pfam" id="PF20236">
    <property type="entry name" value="DUF6593"/>
    <property type="match status" value="1"/>
</dbReference>
<evidence type="ECO:0000313" key="3">
    <source>
        <dbReference type="Proteomes" id="UP000623467"/>
    </source>
</evidence>
<comment type="caution">
    <text evidence="2">The sequence shown here is derived from an EMBL/GenBank/DDBJ whole genome shotgun (WGS) entry which is preliminary data.</text>
</comment>
<gene>
    <name evidence="2" type="ORF">MSAN_02267700</name>
</gene>
<evidence type="ECO:0000259" key="1">
    <source>
        <dbReference type="Pfam" id="PF20236"/>
    </source>
</evidence>
<proteinExistence type="predicted"/>
<dbReference type="OrthoDB" id="3191568at2759"/>
<dbReference type="Proteomes" id="UP000623467">
    <property type="component" value="Unassembled WGS sequence"/>
</dbReference>
<keyword evidence="3" id="KW-1185">Reference proteome</keyword>
<name>A0A8H6XA15_9AGAR</name>
<dbReference type="AlphaFoldDB" id="A0A8H6XA15"/>
<feature type="domain" description="DUF6593" evidence="1">
    <location>
        <begin position="57"/>
        <end position="193"/>
    </location>
</feature>
<sequence>MFNPYGMGDWPTTPHANTTFPANTTPQPSIFGALPYPTQNSLSMFISFRFTSFSPTILNSTVVGPQARTYFRISTDVPKPGFTVFSDAKNEPVVIIEWLTPPVLEIRDTVSKQKSTQWLPLSAEKRYRTMTAKGTTYVWAPDGESLCLYASGLGAPQICARVTREDGAVLLEVTAEIIRIGLLDVCVAAAFLLQCGRTID</sequence>
<evidence type="ECO:0000313" key="2">
    <source>
        <dbReference type="EMBL" id="KAF7337413.1"/>
    </source>
</evidence>
<dbReference type="EMBL" id="JACAZH010000034">
    <property type="protein sequence ID" value="KAF7337413.1"/>
    <property type="molecule type" value="Genomic_DNA"/>
</dbReference>
<protein>
    <recommendedName>
        <fullName evidence="1">DUF6593 domain-containing protein</fullName>
    </recommendedName>
</protein>
<organism evidence="2 3">
    <name type="scientific">Mycena sanguinolenta</name>
    <dbReference type="NCBI Taxonomy" id="230812"/>
    <lineage>
        <taxon>Eukaryota</taxon>
        <taxon>Fungi</taxon>
        <taxon>Dikarya</taxon>
        <taxon>Basidiomycota</taxon>
        <taxon>Agaricomycotina</taxon>
        <taxon>Agaricomycetes</taxon>
        <taxon>Agaricomycetidae</taxon>
        <taxon>Agaricales</taxon>
        <taxon>Marasmiineae</taxon>
        <taxon>Mycenaceae</taxon>
        <taxon>Mycena</taxon>
    </lineage>
</organism>
<reference evidence="2" key="1">
    <citation type="submission" date="2020-05" db="EMBL/GenBank/DDBJ databases">
        <title>Mycena genomes resolve the evolution of fungal bioluminescence.</title>
        <authorList>
            <person name="Tsai I.J."/>
        </authorList>
    </citation>
    <scope>NUCLEOTIDE SEQUENCE</scope>
    <source>
        <strain evidence="2">160909Yilan</strain>
    </source>
</reference>
<dbReference type="InterPro" id="IPR046528">
    <property type="entry name" value="DUF6593"/>
</dbReference>